<dbReference type="AlphaFoldDB" id="A0A0N4W9T8"/>
<proteinExistence type="predicted"/>
<dbReference type="EMBL" id="UZAF01016595">
    <property type="protein sequence ID" value="VDO30857.1"/>
    <property type="molecule type" value="Genomic_DNA"/>
</dbReference>
<reference evidence="1 2" key="2">
    <citation type="submission" date="2018-11" db="EMBL/GenBank/DDBJ databases">
        <authorList>
            <consortium name="Pathogen Informatics"/>
        </authorList>
    </citation>
    <scope>NUCLEOTIDE SEQUENCE [LARGE SCALE GENOMIC DNA]</scope>
    <source>
        <strain evidence="1 2">MHpl1</strain>
    </source>
</reference>
<sequence>MQHSGSSFLLRFQSTFTARENLIIVVIGNTPTNKQVFSLGYFRRLHLSPCIDIKLLVAVAVFNLMLIRSSSWDFSQWLAMSLTLMTYKDCSLCNLKTYWWFDTFIVR</sequence>
<keyword evidence="2" id="KW-1185">Reference proteome</keyword>
<protein>
    <submittedName>
        <fullName evidence="3">7TM_GPCR_Srx domain-containing protein</fullName>
    </submittedName>
</protein>
<evidence type="ECO:0000313" key="1">
    <source>
        <dbReference type="EMBL" id="VDO30857.1"/>
    </source>
</evidence>
<organism evidence="3">
    <name type="scientific">Haemonchus placei</name>
    <name type="common">Barber's pole worm</name>
    <dbReference type="NCBI Taxonomy" id="6290"/>
    <lineage>
        <taxon>Eukaryota</taxon>
        <taxon>Metazoa</taxon>
        <taxon>Ecdysozoa</taxon>
        <taxon>Nematoda</taxon>
        <taxon>Chromadorea</taxon>
        <taxon>Rhabditida</taxon>
        <taxon>Rhabditina</taxon>
        <taxon>Rhabditomorpha</taxon>
        <taxon>Strongyloidea</taxon>
        <taxon>Trichostrongylidae</taxon>
        <taxon>Haemonchus</taxon>
    </lineage>
</organism>
<name>A0A0N4W9T8_HAEPC</name>
<dbReference type="Proteomes" id="UP000268014">
    <property type="component" value="Unassembled WGS sequence"/>
</dbReference>
<evidence type="ECO:0000313" key="2">
    <source>
        <dbReference type="Proteomes" id="UP000268014"/>
    </source>
</evidence>
<gene>
    <name evidence="1" type="ORF">HPLM_LOCUS7077</name>
</gene>
<dbReference type="WBParaSite" id="HPLM_0000708501-mRNA-1">
    <property type="protein sequence ID" value="HPLM_0000708501-mRNA-1"/>
    <property type="gene ID" value="HPLM_0000708501"/>
</dbReference>
<accession>A0A0N4W9T8</accession>
<evidence type="ECO:0000313" key="3">
    <source>
        <dbReference type="WBParaSite" id="HPLM_0000708501-mRNA-1"/>
    </source>
</evidence>
<reference evidence="3" key="1">
    <citation type="submission" date="2017-02" db="UniProtKB">
        <authorList>
            <consortium name="WormBaseParasite"/>
        </authorList>
    </citation>
    <scope>IDENTIFICATION</scope>
</reference>